<keyword evidence="2" id="KW-1185">Reference proteome</keyword>
<dbReference type="AlphaFoldDB" id="A0A5M6I8C4"/>
<comment type="caution">
    <text evidence="1">The sequence shown here is derived from an EMBL/GenBank/DDBJ whole genome shotgun (WGS) entry which is preliminary data.</text>
</comment>
<proteinExistence type="predicted"/>
<evidence type="ECO:0000313" key="1">
    <source>
        <dbReference type="EMBL" id="KAA5603989.1"/>
    </source>
</evidence>
<protein>
    <submittedName>
        <fullName evidence="1">Uncharacterized protein</fullName>
    </submittedName>
</protein>
<accession>A0A5M6I8C4</accession>
<organism evidence="1 2">
    <name type="scientific">Roseospira marina</name>
    <dbReference type="NCBI Taxonomy" id="140057"/>
    <lineage>
        <taxon>Bacteria</taxon>
        <taxon>Pseudomonadati</taxon>
        <taxon>Pseudomonadota</taxon>
        <taxon>Alphaproteobacteria</taxon>
        <taxon>Rhodospirillales</taxon>
        <taxon>Rhodospirillaceae</taxon>
        <taxon>Roseospira</taxon>
    </lineage>
</organism>
<evidence type="ECO:0000313" key="2">
    <source>
        <dbReference type="Proteomes" id="UP000324065"/>
    </source>
</evidence>
<name>A0A5M6I8C4_9PROT</name>
<dbReference type="EMBL" id="VWPJ01000025">
    <property type="protein sequence ID" value="KAA5603989.1"/>
    <property type="molecule type" value="Genomic_DNA"/>
</dbReference>
<dbReference type="OrthoDB" id="558552at2"/>
<dbReference type="Proteomes" id="UP000324065">
    <property type="component" value="Unassembled WGS sequence"/>
</dbReference>
<sequence length="146" mass="16680">MTTDQDLRDKLRKIEALFAGAATPGEKAAAGAAADRLRARLREAVESERPEEFKFSLQDPWARHLFVALCRRYGLKPFRYRRMHRQTVLVKGPPSFIDGVLWPEFQELNMVLSSYLAEITDRLIREELHGETGEADEVADAPRIGR</sequence>
<gene>
    <name evidence="1" type="ORF">F1188_17975</name>
</gene>
<reference evidence="1 2" key="1">
    <citation type="submission" date="2019-09" db="EMBL/GenBank/DDBJ databases">
        <title>Genome sequence of Roseospira marina, one of the more divergent members of the non-sulfur purple photosynthetic bacterial family, the Rhodospirillaceae.</title>
        <authorList>
            <person name="Meyer T."/>
            <person name="Kyndt J."/>
        </authorList>
    </citation>
    <scope>NUCLEOTIDE SEQUENCE [LARGE SCALE GENOMIC DNA]</scope>
    <source>
        <strain evidence="1 2">DSM 15113</strain>
    </source>
</reference>
<dbReference type="RefSeq" id="WP_150063836.1">
    <property type="nucleotide sequence ID" value="NZ_JACHII010000025.1"/>
</dbReference>